<dbReference type="PROSITE" id="PS50088">
    <property type="entry name" value="ANK_REPEAT"/>
    <property type="match status" value="1"/>
</dbReference>
<sequence length="273" mass="30399">MNKFKVCVEQYHDLAASLLQTGGGEGREDDFFMAIERGDVEGVKCILSSIQPLDIKSWVNLKKADETRDTPLIIAASRGYPELVKLLIQMGADPTVTNANNITSLHVTKDNCRELIIKSATRTPSKTTALITSSWLGNKFTVEDILKRGQVDVNTRNLDYFTPLLLVTRDIQIFDKISFDDTVEYDPVHVAAELISYNTNVMKACDDLGRNAVHLAAGHTGPTAQKLVDLLLNNCVDEEVELKDSRANTPLHYATQSGDREIEKGDILRYIFL</sequence>
<dbReference type="Pfam" id="PF12796">
    <property type="entry name" value="Ank_2"/>
    <property type="match status" value="2"/>
</dbReference>
<dbReference type="Proteomes" id="UP001165289">
    <property type="component" value="Unassembled WGS sequence"/>
</dbReference>
<name>A0AAV7KMK4_9METZ</name>
<evidence type="ECO:0000313" key="5">
    <source>
        <dbReference type="Proteomes" id="UP001165289"/>
    </source>
</evidence>
<organism evidence="4 5">
    <name type="scientific">Oopsacas minuta</name>
    <dbReference type="NCBI Taxonomy" id="111878"/>
    <lineage>
        <taxon>Eukaryota</taxon>
        <taxon>Metazoa</taxon>
        <taxon>Porifera</taxon>
        <taxon>Hexactinellida</taxon>
        <taxon>Hexasterophora</taxon>
        <taxon>Lyssacinosida</taxon>
        <taxon>Leucopsacidae</taxon>
        <taxon>Oopsacas</taxon>
    </lineage>
</organism>
<keyword evidence="1" id="KW-0677">Repeat</keyword>
<feature type="repeat" description="ANK" evidence="3">
    <location>
        <begin position="67"/>
        <end position="99"/>
    </location>
</feature>
<evidence type="ECO:0000256" key="1">
    <source>
        <dbReference type="ARBA" id="ARBA00022737"/>
    </source>
</evidence>
<dbReference type="AlphaFoldDB" id="A0AAV7KMK4"/>
<dbReference type="PROSITE" id="PS50297">
    <property type="entry name" value="ANK_REP_REGION"/>
    <property type="match status" value="1"/>
</dbReference>
<proteinExistence type="predicted"/>
<dbReference type="Gene3D" id="1.25.40.20">
    <property type="entry name" value="Ankyrin repeat-containing domain"/>
    <property type="match status" value="2"/>
</dbReference>
<dbReference type="InterPro" id="IPR036770">
    <property type="entry name" value="Ankyrin_rpt-contain_sf"/>
</dbReference>
<dbReference type="PANTHER" id="PTHR24198:SF165">
    <property type="entry name" value="ANKYRIN REPEAT-CONTAINING PROTEIN-RELATED"/>
    <property type="match status" value="1"/>
</dbReference>
<dbReference type="EMBL" id="JAKMXF010000003">
    <property type="protein sequence ID" value="KAI6661928.1"/>
    <property type="molecule type" value="Genomic_DNA"/>
</dbReference>
<dbReference type="SUPFAM" id="SSF48403">
    <property type="entry name" value="Ankyrin repeat"/>
    <property type="match status" value="1"/>
</dbReference>
<comment type="caution">
    <text evidence="4">The sequence shown here is derived from an EMBL/GenBank/DDBJ whole genome shotgun (WGS) entry which is preliminary data.</text>
</comment>
<dbReference type="PANTHER" id="PTHR24198">
    <property type="entry name" value="ANKYRIN REPEAT AND PROTEIN KINASE DOMAIN-CONTAINING PROTEIN"/>
    <property type="match status" value="1"/>
</dbReference>
<reference evidence="4 5" key="1">
    <citation type="journal article" date="2023" name="BMC Biol.">
        <title>The compact genome of the sponge Oopsacas minuta (Hexactinellida) is lacking key metazoan core genes.</title>
        <authorList>
            <person name="Santini S."/>
            <person name="Schenkelaars Q."/>
            <person name="Jourda C."/>
            <person name="Duchesne M."/>
            <person name="Belahbib H."/>
            <person name="Rocher C."/>
            <person name="Selva M."/>
            <person name="Riesgo A."/>
            <person name="Vervoort M."/>
            <person name="Leys S.P."/>
            <person name="Kodjabachian L."/>
            <person name="Le Bivic A."/>
            <person name="Borchiellini C."/>
            <person name="Claverie J.M."/>
            <person name="Renard E."/>
        </authorList>
    </citation>
    <scope>NUCLEOTIDE SEQUENCE [LARGE SCALE GENOMIC DNA]</scope>
    <source>
        <strain evidence="4">SPO-2</strain>
    </source>
</reference>
<keyword evidence="2 3" id="KW-0040">ANK repeat</keyword>
<evidence type="ECO:0000256" key="3">
    <source>
        <dbReference type="PROSITE-ProRule" id="PRU00023"/>
    </source>
</evidence>
<evidence type="ECO:0000313" key="4">
    <source>
        <dbReference type="EMBL" id="KAI6661928.1"/>
    </source>
</evidence>
<keyword evidence="5" id="KW-1185">Reference proteome</keyword>
<dbReference type="InterPro" id="IPR002110">
    <property type="entry name" value="Ankyrin_rpt"/>
</dbReference>
<gene>
    <name evidence="4" type="ORF">LOD99_9698</name>
</gene>
<dbReference type="SMART" id="SM00248">
    <property type="entry name" value="ANK"/>
    <property type="match status" value="4"/>
</dbReference>
<accession>A0AAV7KMK4</accession>
<protein>
    <submittedName>
        <fullName evidence="4">Microtubule-associated protein futsch-like</fullName>
    </submittedName>
</protein>
<evidence type="ECO:0000256" key="2">
    <source>
        <dbReference type="ARBA" id="ARBA00023043"/>
    </source>
</evidence>